<evidence type="ECO:0000256" key="1">
    <source>
        <dbReference type="ARBA" id="ARBA00004141"/>
    </source>
</evidence>
<evidence type="ECO:0000256" key="8">
    <source>
        <dbReference type="ARBA" id="ARBA00023136"/>
    </source>
</evidence>
<feature type="transmembrane region" description="Helical" evidence="12">
    <location>
        <begin position="1665"/>
        <end position="1688"/>
    </location>
</feature>
<dbReference type="PROSITE" id="PS50041">
    <property type="entry name" value="C_TYPE_LECTIN_2"/>
    <property type="match status" value="1"/>
</dbReference>
<dbReference type="FunFam" id="2.60.60.20:FF:000022">
    <property type="entry name" value="Uncharacterized protein"/>
    <property type="match status" value="1"/>
</dbReference>
<dbReference type="OMA" id="WEMAWRI"/>
<dbReference type="SMART" id="SM00308">
    <property type="entry name" value="LH2"/>
    <property type="match status" value="1"/>
</dbReference>
<evidence type="ECO:0000256" key="5">
    <source>
        <dbReference type="ARBA" id="ARBA00022692"/>
    </source>
</evidence>
<feature type="transmembrane region" description="Helical" evidence="12">
    <location>
        <begin position="1579"/>
        <end position="1600"/>
    </location>
</feature>
<evidence type="ECO:0000256" key="7">
    <source>
        <dbReference type="ARBA" id="ARBA00022989"/>
    </source>
</evidence>
<keyword evidence="17" id="KW-1185">Reference proteome</keyword>
<dbReference type="Gene3D" id="2.60.60.20">
    <property type="entry name" value="PLAT/LH2 domain"/>
    <property type="match status" value="1"/>
</dbReference>
<dbReference type="Gene3D" id="3.90.215.10">
    <property type="entry name" value="Gamma Fibrinogen, chain A, domain 1"/>
    <property type="match status" value="1"/>
</dbReference>
<dbReference type="GO" id="GO:0005509">
    <property type="term" value="F:calcium ion binding"/>
    <property type="evidence" value="ECO:0007669"/>
    <property type="project" value="InterPro"/>
</dbReference>
<dbReference type="InterPro" id="IPR036056">
    <property type="entry name" value="Fibrinogen-like_C"/>
</dbReference>
<dbReference type="PROSITE" id="PS00615">
    <property type="entry name" value="C_TYPE_LECTIN_1"/>
    <property type="match status" value="1"/>
</dbReference>
<dbReference type="GO" id="GO:0005886">
    <property type="term" value="C:plasma membrane"/>
    <property type="evidence" value="ECO:0007669"/>
    <property type="project" value="UniProtKB-SubCell"/>
</dbReference>
<feature type="transmembrane region" description="Helical" evidence="12">
    <location>
        <begin position="917"/>
        <end position="936"/>
    </location>
</feature>
<dbReference type="InterPro" id="IPR000203">
    <property type="entry name" value="GPS"/>
</dbReference>
<dbReference type="InterPro" id="IPR001304">
    <property type="entry name" value="C-type_lectin-like"/>
</dbReference>
<dbReference type="SUPFAM" id="SSF56496">
    <property type="entry name" value="Fibrinogen C-terminal domain-like"/>
    <property type="match status" value="1"/>
</dbReference>
<evidence type="ECO:0000259" key="16">
    <source>
        <dbReference type="PROSITE" id="PS51406"/>
    </source>
</evidence>
<dbReference type="Pfam" id="PF01477">
    <property type="entry name" value="PLAT"/>
    <property type="match status" value="1"/>
</dbReference>
<reference evidence="18" key="2">
    <citation type="submission" date="2025-08" db="UniProtKB">
        <authorList>
            <consortium name="RefSeq"/>
        </authorList>
    </citation>
    <scope>IDENTIFICATION</scope>
    <source>
        <strain evidence="18">S238N-H82</strain>
        <tissue evidence="18">Testes</tissue>
    </source>
</reference>
<evidence type="ECO:0000256" key="11">
    <source>
        <dbReference type="PROSITE-ProRule" id="PRU00152"/>
    </source>
</evidence>
<dbReference type="InterPro" id="IPR046338">
    <property type="entry name" value="GAIN_dom_sf"/>
</dbReference>
<dbReference type="PRINTS" id="PR01433">
    <property type="entry name" value="POLYCYSTIN2"/>
</dbReference>
<dbReference type="SUPFAM" id="SSF56436">
    <property type="entry name" value="C-type lectin-like"/>
    <property type="match status" value="1"/>
</dbReference>
<dbReference type="KEGG" id="bfo:118425800"/>
<dbReference type="CDD" id="cd00087">
    <property type="entry name" value="FReD"/>
    <property type="match status" value="1"/>
</dbReference>
<keyword evidence="5 12" id="KW-0812">Transmembrane</keyword>
<feature type="transmembrane region" description="Helical" evidence="12">
    <location>
        <begin position="1714"/>
        <end position="1736"/>
    </location>
</feature>
<evidence type="ECO:0000256" key="2">
    <source>
        <dbReference type="ARBA" id="ARBA00004236"/>
    </source>
</evidence>
<evidence type="ECO:0000256" key="10">
    <source>
        <dbReference type="ARBA" id="ARBA00023180"/>
    </source>
</evidence>
<dbReference type="InterPro" id="IPR046791">
    <property type="entry name" value="Polycystin_dom"/>
</dbReference>
<sequence length="1889" mass="210276">MITQKGPRPSWFVEDTRAAGLGPTLVQTNIPAGGWTVVMNRFDGSVDFAWQLWDQYEQGFGDPAGEYWLGLATLHEITTQKDHYMRLELEDFDGTRVWAEWSFFQVGPASDNYRLYVSGYSGNAGDGLTGDENNYRYIAHLMQFSTADRDNDPTPNNCGERWGGGWWYTLGCGRAYLTGSYLPVCSDPANPGYSSAICHRLGVNWTYFRGSEISLKKALMMVRPTDAAWPAISRRHVPGTCGLATLPDGGPGECVASSSTPCCSDTNVCGMTDAHCACPGCADYREVIDVNECTDDFADCDQLCANYLITPYGFHCYCLTGFTLNADNRTCDGPGPVSSLGAFYLPVTTGEAPWDVAQSDCRFHGGNVVSFSSLAESTMVANIVGDGAVTWWIGLNDVATEGTWVWLNGTWSGEPYPWQPAQPDGGTAENCAAVSGNGWEDLPCTMNNSFVCKMTPDIVNFPLLVDYLDALPLIIIDEELIFTSDLIRFVVGLSTGQNYTSDQVHPAVVSALRVFRRVDMDATSDVGKEAWAGALESLSLVLSLAVPSDNSTDKNHSLVLAEELLDFADGLLMVEAQPSHCPDQLVTMAVHCHEAAKYLGDTLSSVLHEMYIDRIEISSTSITIASLTLDKNSTEQPFTVDGGYVVFPVSLLDMITDPPDFLASIQEALDYNITVRNWTVAQTTFYKDNPFCWSFTDNNVVQTAVLDVMVKRMPGNHLLSFTSLPDDIELGLSQGITALSAAPVSLDDIRQFGDMMYHVINGTNSSQPQALAITVTPTVPGTSLTLYLRYDDFPTRDVYNMTTSVVGSSSDFSFLLPTFNESSVLYLGVYRDRSSEQGGPGHNLSVRGLSCNFWNERAHNWREEGCHVSPKSTTTKTVCLCNHLIEDRTDFAASFFTLPNTIDFSTVFSADLGQNPGVFATVLAFLALFLVGAFFARRADKLDAMKAAVFHLPNNKPYDRLQYLLKVYTGHHVGSGTDSKVAFLLTGSLDDSDVRALGNEKNVLATGECRTFLMTTSYDLGHLQTLHIWHDNSGKGTRDSWYLEKVVVHDLQRDLTYTFLCDDWLAADRSDGLIYRTIPNASESELMSFGHLFLSQTKKNFTDGHIWMSTVSKGISRNFTRVQRLACCLSILFCTMIANAMWYQTEDKVESPSALTIGPISFTLHQMYVSVMSSLTVLPVNVVIVQIFRKTRNKPDKQHVFAEDLEEKSSKSRGGGEKMLPYWMVYVGWVLVFLSCFVSAFFTILYSLQWGSEKANNWLKSFFMSFFMSTLIIEPLKVILLAAALSMLCKKLVAVVETTDSSKTVPPVSEEQDAERSLAAREQCRRGLPKVDLSILKRAWESRQRRMKVSKTLAEIMSYLVYVVFILCVANVGFSSAGYHFHKSVSTTFDNKLFKVGKRPDVQWWLEGTVIPGLFAERARVRRSTTASGHIPTVDVPLFKLTVPHLRQQRTSTNGINHMNDWYPSSNSTESPSFPVPSAWNVSKDHGKNSLPYIGKLDVYDGSGYFAQLGNTKEQAMGVLCHLFNNNWTDSQTRALFVEFALLSNNVKLVCVVTYLIEYTPTGAVFPSKWMSVFQLHDYVGAQGVLVAAVQLCFVIIVLIQTFREIKAVIRLRCEYFLQFWNVVEVFNLAFSWMAISIGVAKVIIAESTSFKAEDRQSDSTHETLIQLASISALFTWVTAVVAFINVIKLIKLLRFNAIIASFSSCLRIMSKDLLMFLVIFLVAFLAFVQFGWLAFGTEHSNFKSFADATESSFVMSLGNINSVVSLLRNNSMAPMYLLLFVVTMMFILLNLLISVINEALATMREVKLSREQAEIAQGMWEMAWRITGRRRDVKGQNLLIFEGKAPAVELDDIVTDIEMKVDELYSEWKTMNEFLEDSTHDKENKPDD</sequence>
<dbReference type="InterPro" id="IPR036392">
    <property type="entry name" value="PLAT/LH2_dom_sf"/>
</dbReference>
<keyword evidence="4" id="KW-1003">Cell membrane</keyword>
<dbReference type="InterPro" id="IPR057244">
    <property type="entry name" value="GAIN_B"/>
</dbReference>
<evidence type="ECO:0000259" key="14">
    <source>
        <dbReference type="PROSITE" id="PS50095"/>
    </source>
</evidence>
<dbReference type="GeneID" id="118425800"/>
<dbReference type="Pfam" id="PF00147">
    <property type="entry name" value="Fibrinogen_C"/>
    <property type="match status" value="1"/>
</dbReference>
<comment type="similarity">
    <text evidence="3">Belongs to the polycystin family.</text>
</comment>
<dbReference type="Gene3D" id="1.10.287.70">
    <property type="match status" value="1"/>
</dbReference>
<dbReference type="GO" id="GO:0005262">
    <property type="term" value="F:calcium channel activity"/>
    <property type="evidence" value="ECO:0000318"/>
    <property type="project" value="GO_Central"/>
</dbReference>
<feature type="transmembrane region" description="Helical" evidence="12">
    <location>
        <begin position="1776"/>
        <end position="1801"/>
    </location>
</feature>
<dbReference type="Gene3D" id="2.10.25.10">
    <property type="entry name" value="Laminin"/>
    <property type="match status" value="1"/>
</dbReference>
<dbReference type="Pfam" id="PF08016">
    <property type="entry name" value="PKD_channel"/>
    <property type="match status" value="1"/>
</dbReference>
<feature type="domain" description="PLAT" evidence="14">
    <location>
        <begin position="961"/>
        <end position="1079"/>
    </location>
</feature>
<dbReference type="InterPro" id="IPR003915">
    <property type="entry name" value="PKD_2"/>
</dbReference>
<dbReference type="Pfam" id="PF20519">
    <property type="entry name" value="Polycystin_dom"/>
    <property type="match status" value="1"/>
</dbReference>
<dbReference type="Pfam" id="PF00059">
    <property type="entry name" value="Lectin_C"/>
    <property type="match status" value="1"/>
</dbReference>
<comment type="caution">
    <text evidence="11">Lacks conserved residue(s) required for the propagation of feature annotation.</text>
</comment>
<evidence type="ECO:0000313" key="17">
    <source>
        <dbReference type="Proteomes" id="UP000001554"/>
    </source>
</evidence>
<feature type="transmembrane region" description="Helical" evidence="12">
    <location>
        <begin position="1220"/>
        <end position="1242"/>
    </location>
</feature>
<feature type="transmembrane region" description="Helical" evidence="12">
    <location>
        <begin position="1353"/>
        <end position="1374"/>
    </location>
</feature>
<dbReference type="CDD" id="cd00037">
    <property type="entry name" value="CLECT"/>
    <property type="match status" value="1"/>
</dbReference>
<evidence type="ECO:0000256" key="4">
    <source>
        <dbReference type="ARBA" id="ARBA00022475"/>
    </source>
</evidence>
<evidence type="ECO:0000256" key="6">
    <source>
        <dbReference type="ARBA" id="ARBA00022729"/>
    </source>
</evidence>
<dbReference type="InterPro" id="IPR051223">
    <property type="entry name" value="Polycystin"/>
</dbReference>
<organism evidence="17 18">
    <name type="scientific">Branchiostoma floridae</name>
    <name type="common">Florida lancelet</name>
    <name type="synonym">Amphioxus</name>
    <dbReference type="NCBI Taxonomy" id="7739"/>
    <lineage>
        <taxon>Eukaryota</taxon>
        <taxon>Metazoa</taxon>
        <taxon>Chordata</taxon>
        <taxon>Cephalochordata</taxon>
        <taxon>Leptocardii</taxon>
        <taxon>Amphioxiformes</taxon>
        <taxon>Branchiostomatidae</taxon>
        <taxon>Branchiostoma</taxon>
    </lineage>
</organism>
<dbReference type="PROSITE" id="PS01186">
    <property type="entry name" value="EGF_2"/>
    <property type="match status" value="1"/>
</dbReference>
<dbReference type="InterPro" id="IPR014716">
    <property type="entry name" value="Fibrinogen_a/b/g_C_1"/>
</dbReference>
<feature type="domain" description="C-type lectin" evidence="13">
    <location>
        <begin position="344"/>
        <end position="453"/>
    </location>
</feature>
<dbReference type="PANTHER" id="PTHR10877">
    <property type="entry name" value="POLYCYSTIN FAMILY MEMBER"/>
    <property type="match status" value="1"/>
</dbReference>
<dbReference type="PROSITE" id="PS51406">
    <property type="entry name" value="FIBRINOGEN_C_2"/>
    <property type="match status" value="1"/>
</dbReference>
<dbReference type="PROSITE" id="PS50095">
    <property type="entry name" value="PLAT"/>
    <property type="match status" value="1"/>
</dbReference>
<keyword evidence="7 12" id="KW-1133">Transmembrane helix</keyword>
<dbReference type="PANTHER" id="PTHR10877:SF194">
    <property type="entry name" value="LOCATION OF VULVA DEFECTIVE 1"/>
    <property type="match status" value="1"/>
</dbReference>
<keyword evidence="8 12" id="KW-0472">Membrane</keyword>
<dbReference type="Pfam" id="PF01825">
    <property type="entry name" value="GPS"/>
    <property type="match status" value="1"/>
</dbReference>
<dbReference type="PROSITE" id="PS50221">
    <property type="entry name" value="GAIN_B"/>
    <property type="match status" value="1"/>
</dbReference>
<dbReference type="SMART" id="SM00303">
    <property type="entry name" value="GPS"/>
    <property type="match status" value="1"/>
</dbReference>
<accession>A0A9J7N5Q3</accession>
<dbReference type="SUPFAM" id="SSF49723">
    <property type="entry name" value="Lipase/lipooxygenase domain (PLAT/LH2 domain)"/>
    <property type="match status" value="1"/>
</dbReference>
<dbReference type="SMART" id="SM00034">
    <property type="entry name" value="CLECT"/>
    <property type="match status" value="1"/>
</dbReference>
<evidence type="ECO:0000259" key="15">
    <source>
        <dbReference type="PROSITE" id="PS50221"/>
    </source>
</evidence>
<feature type="transmembrane region" description="Helical" evidence="12">
    <location>
        <begin position="1620"/>
        <end position="1645"/>
    </location>
</feature>
<dbReference type="GO" id="GO:0016020">
    <property type="term" value="C:membrane"/>
    <property type="evidence" value="ECO:0000318"/>
    <property type="project" value="GO_Central"/>
</dbReference>
<gene>
    <name evidence="18" type="primary">LOC118425800</name>
</gene>
<comment type="subcellular location">
    <subcellularLocation>
        <location evidence="2">Cell membrane</location>
    </subcellularLocation>
    <subcellularLocation>
        <location evidence="1">Membrane</location>
        <topology evidence="1">Multi-pass membrane protein</topology>
    </subcellularLocation>
</comment>
<feature type="domain" description="Fibrinogen C-terminal" evidence="16">
    <location>
        <begin position="1"/>
        <end position="226"/>
    </location>
</feature>
<proteinExistence type="inferred from homology"/>
<dbReference type="InterPro" id="IPR016187">
    <property type="entry name" value="CTDL_fold"/>
</dbReference>
<name>A0A9J7N5Q3_BRAFL</name>
<keyword evidence="10" id="KW-0325">Glycoprotein</keyword>
<keyword evidence="9" id="KW-1015">Disulfide bond</keyword>
<dbReference type="InterPro" id="IPR002181">
    <property type="entry name" value="Fibrinogen_a/b/g_C_dom"/>
</dbReference>
<dbReference type="OrthoDB" id="444119at2759"/>
<dbReference type="SMART" id="SM00186">
    <property type="entry name" value="FBG"/>
    <property type="match status" value="1"/>
</dbReference>
<feature type="transmembrane region" description="Helical" evidence="12">
    <location>
        <begin position="1262"/>
        <end position="1285"/>
    </location>
</feature>
<dbReference type="InterPro" id="IPR018378">
    <property type="entry name" value="C-type_lectin_CS"/>
</dbReference>
<feature type="domain" description="GAIN-B" evidence="15">
    <location>
        <begin position="761"/>
        <end position="905"/>
    </location>
</feature>
<dbReference type="Proteomes" id="UP000001554">
    <property type="component" value="Chromosome 11"/>
</dbReference>
<dbReference type="InterPro" id="IPR000742">
    <property type="entry name" value="EGF"/>
</dbReference>
<feature type="transmembrane region" description="Helical" evidence="12">
    <location>
        <begin position="1165"/>
        <end position="1188"/>
    </location>
</feature>
<dbReference type="Gene3D" id="2.60.220.50">
    <property type="match status" value="1"/>
</dbReference>
<dbReference type="InterPro" id="IPR001024">
    <property type="entry name" value="PLAT/LH2_dom"/>
</dbReference>
<feature type="transmembrane region" description="Helical" evidence="12">
    <location>
        <begin position="1125"/>
        <end position="1145"/>
    </location>
</feature>
<dbReference type="Gene3D" id="3.10.100.10">
    <property type="entry name" value="Mannose-Binding Protein A, subunit A"/>
    <property type="match status" value="1"/>
</dbReference>
<evidence type="ECO:0000256" key="3">
    <source>
        <dbReference type="ARBA" id="ARBA00007200"/>
    </source>
</evidence>
<dbReference type="InterPro" id="IPR013122">
    <property type="entry name" value="PKD1_2_channel"/>
</dbReference>
<evidence type="ECO:0000259" key="13">
    <source>
        <dbReference type="PROSITE" id="PS50041"/>
    </source>
</evidence>
<keyword evidence="6" id="KW-0732">Signal</keyword>
<dbReference type="GO" id="GO:0050982">
    <property type="term" value="P:detection of mechanical stimulus"/>
    <property type="evidence" value="ECO:0000318"/>
    <property type="project" value="GO_Central"/>
</dbReference>
<evidence type="ECO:0000256" key="12">
    <source>
        <dbReference type="SAM" id="Phobius"/>
    </source>
</evidence>
<evidence type="ECO:0000313" key="18">
    <source>
        <dbReference type="RefSeq" id="XP_035690784.1"/>
    </source>
</evidence>
<protein>
    <submittedName>
        <fullName evidence="18">Polycystic kidney disease protein 1-like 2</fullName>
    </submittedName>
</protein>
<dbReference type="InterPro" id="IPR016186">
    <property type="entry name" value="C-type_lectin-like/link_sf"/>
</dbReference>
<evidence type="ECO:0000256" key="9">
    <source>
        <dbReference type="ARBA" id="ARBA00023157"/>
    </source>
</evidence>
<reference evidence="17" key="1">
    <citation type="journal article" date="2020" name="Nat. Ecol. Evol.">
        <title>Deeply conserved synteny resolves early events in vertebrate evolution.</title>
        <authorList>
            <person name="Simakov O."/>
            <person name="Marletaz F."/>
            <person name="Yue J.X."/>
            <person name="O'Connell B."/>
            <person name="Jenkins J."/>
            <person name="Brandt A."/>
            <person name="Calef R."/>
            <person name="Tung C.H."/>
            <person name="Huang T.K."/>
            <person name="Schmutz J."/>
            <person name="Satoh N."/>
            <person name="Yu J.K."/>
            <person name="Putnam N.H."/>
            <person name="Green R.E."/>
            <person name="Rokhsar D.S."/>
        </authorList>
    </citation>
    <scope>NUCLEOTIDE SEQUENCE [LARGE SCALE GENOMIC DNA]</scope>
    <source>
        <strain evidence="17">S238N-H82</strain>
    </source>
</reference>
<dbReference type="RefSeq" id="XP_035690784.1">
    <property type="nucleotide sequence ID" value="XM_035834891.1"/>
</dbReference>